<organism evidence="1 2">
    <name type="scientific">Chitinophaga polysaccharea</name>
    <dbReference type="NCBI Taxonomy" id="1293035"/>
    <lineage>
        <taxon>Bacteria</taxon>
        <taxon>Pseudomonadati</taxon>
        <taxon>Bacteroidota</taxon>
        <taxon>Chitinophagia</taxon>
        <taxon>Chitinophagales</taxon>
        <taxon>Chitinophagaceae</taxon>
        <taxon>Chitinophaga</taxon>
    </lineage>
</organism>
<gene>
    <name evidence="1" type="ORF">FHW36_106341</name>
</gene>
<keyword evidence="2" id="KW-1185">Reference proteome</keyword>
<proteinExistence type="predicted"/>
<accession>A0A561PLX2</accession>
<protein>
    <recommendedName>
        <fullName evidence="3">Lipoprotein</fullName>
    </recommendedName>
</protein>
<dbReference type="EMBL" id="VIWO01000006">
    <property type="protein sequence ID" value="TWF39114.1"/>
    <property type="molecule type" value="Genomic_DNA"/>
</dbReference>
<reference evidence="1 2" key="1">
    <citation type="submission" date="2019-06" db="EMBL/GenBank/DDBJ databases">
        <title>Sorghum-associated microbial communities from plants grown in Nebraska, USA.</title>
        <authorList>
            <person name="Schachtman D."/>
        </authorList>
    </citation>
    <scope>NUCLEOTIDE SEQUENCE [LARGE SCALE GENOMIC DNA]</scope>
    <source>
        <strain evidence="1 2">1209</strain>
    </source>
</reference>
<sequence length="280" mass="31143">MHLNKISSCLGLAVLLASCNLTDKHSKYDNEENAHISTKIPAPARKNTAKTTASAPILGERISGNAVIRNSPGGDPIVSLEDYIPLRCAPLKKDWYPVSVDFDITPQEYSKPLFRKGRKIKVNGVAAGVLERDIKLPVATNGEKMWATVNGYTEKKNIRGGSIIETALAGYMKQHNGRSITDMQSFIHNFNLEEEKTLKPYILYFNYESGIDDPSPLYRLALVFQGQQLIGVLHSRPLQVDGSSARRLQRGFTVNYLSGIDNSLKEDFAQKFNKFILAVD</sequence>
<comment type="caution">
    <text evidence="1">The sequence shown here is derived from an EMBL/GenBank/DDBJ whole genome shotgun (WGS) entry which is preliminary data.</text>
</comment>
<dbReference type="AlphaFoldDB" id="A0A561PLX2"/>
<dbReference type="RefSeq" id="WP_145671529.1">
    <property type="nucleotide sequence ID" value="NZ_VIWO01000006.1"/>
</dbReference>
<dbReference type="OrthoDB" id="1437031at2"/>
<dbReference type="Proteomes" id="UP000320811">
    <property type="component" value="Unassembled WGS sequence"/>
</dbReference>
<evidence type="ECO:0000313" key="1">
    <source>
        <dbReference type="EMBL" id="TWF39114.1"/>
    </source>
</evidence>
<name>A0A561PLX2_9BACT</name>
<evidence type="ECO:0000313" key="2">
    <source>
        <dbReference type="Proteomes" id="UP000320811"/>
    </source>
</evidence>
<evidence type="ECO:0008006" key="3">
    <source>
        <dbReference type="Google" id="ProtNLM"/>
    </source>
</evidence>
<dbReference type="PROSITE" id="PS51257">
    <property type="entry name" value="PROKAR_LIPOPROTEIN"/>
    <property type="match status" value="1"/>
</dbReference>